<organism evidence="3 4">
    <name type="scientific">Babesia divergens</name>
    <dbReference type="NCBI Taxonomy" id="32595"/>
    <lineage>
        <taxon>Eukaryota</taxon>
        <taxon>Sar</taxon>
        <taxon>Alveolata</taxon>
        <taxon>Apicomplexa</taxon>
        <taxon>Aconoidasida</taxon>
        <taxon>Piroplasmida</taxon>
        <taxon>Babesiidae</taxon>
        <taxon>Babesia</taxon>
    </lineage>
</organism>
<dbReference type="AlphaFoldDB" id="A0AAD9GE53"/>
<name>A0AAD9GE53_BABDI</name>
<evidence type="ECO:0000256" key="1">
    <source>
        <dbReference type="SAM" id="MobiDB-lite"/>
    </source>
</evidence>
<reference evidence="3" key="1">
    <citation type="journal article" date="2014" name="Nucleic Acids Res.">
        <title>The evolutionary dynamics of variant antigen genes in Babesia reveal a history of genomic innovation underlying host-parasite interaction.</title>
        <authorList>
            <person name="Jackson A.P."/>
            <person name="Otto T.D."/>
            <person name="Darby A."/>
            <person name="Ramaprasad A."/>
            <person name="Xia D."/>
            <person name="Echaide I.E."/>
            <person name="Farber M."/>
            <person name="Gahlot S."/>
            <person name="Gamble J."/>
            <person name="Gupta D."/>
            <person name="Gupta Y."/>
            <person name="Jackson L."/>
            <person name="Malandrin L."/>
            <person name="Malas T.B."/>
            <person name="Moussa E."/>
            <person name="Nair M."/>
            <person name="Reid A.J."/>
            <person name="Sanders M."/>
            <person name="Sharma J."/>
            <person name="Tracey A."/>
            <person name="Quail M.A."/>
            <person name="Weir W."/>
            <person name="Wastling J.M."/>
            <person name="Hall N."/>
            <person name="Willadsen P."/>
            <person name="Lingelbach K."/>
            <person name="Shiels B."/>
            <person name="Tait A."/>
            <person name="Berriman M."/>
            <person name="Allred D.R."/>
            <person name="Pain A."/>
        </authorList>
    </citation>
    <scope>NUCLEOTIDE SEQUENCE</scope>
    <source>
        <strain evidence="3">1802A</strain>
    </source>
</reference>
<feature type="chain" id="PRO_5042073258" evidence="2">
    <location>
        <begin position="19"/>
        <end position="304"/>
    </location>
</feature>
<protein>
    <submittedName>
        <fullName evidence="3">Secreted antigen 1</fullName>
    </submittedName>
</protein>
<reference evidence="3" key="2">
    <citation type="submission" date="2021-05" db="EMBL/GenBank/DDBJ databases">
        <authorList>
            <person name="Pain A."/>
        </authorList>
    </citation>
    <scope>NUCLEOTIDE SEQUENCE</scope>
    <source>
        <strain evidence="3">1802A</strain>
    </source>
</reference>
<accession>A0AAD9GE53</accession>
<proteinExistence type="predicted"/>
<dbReference type="EMBL" id="JAHBMH010000038">
    <property type="protein sequence ID" value="KAK1936820.1"/>
    <property type="molecule type" value="Genomic_DNA"/>
</dbReference>
<keyword evidence="4" id="KW-1185">Reference proteome</keyword>
<evidence type="ECO:0000313" key="3">
    <source>
        <dbReference type="EMBL" id="KAK1936820.1"/>
    </source>
</evidence>
<keyword evidence="2" id="KW-0732">Signal</keyword>
<evidence type="ECO:0000256" key="2">
    <source>
        <dbReference type="SAM" id="SignalP"/>
    </source>
</evidence>
<gene>
    <name evidence="3" type="ORF">X943_003325</name>
</gene>
<feature type="signal peptide" evidence="2">
    <location>
        <begin position="1"/>
        <end position="18"/>
    </location>
</feature>
<comment type="caution">
    <text evidence="3">The sequence shown here is derived from an EMBL/GenBank/DDBJ whole genome shotgun (WGS) entry which is preliminary data.</text>
</comment>
<feature type="region of interest" description="Disordered" evidence="1">
    <location>
        <begin position="84"/>
        <end position="107"/>
    </location>
</feature>
<sequence length="304" mass="33641">MKLLGILRASALCLLVSAFHGPRGVFCSNLEVDLSNESSTVEVSDVSENLEDSTVNTGGGSEGDLAAQVKMLQEKLQALEAGLDKVPKESSTDDINDSTVESLSEASSPASQSDLVFENSTWDDSMLASTFLFIEEFCQEVKAEKFKGKISAGNMKDLSKKCANLSSYVGSFIHRFKPTYGPGSVTERKEIPMDFYKDALKAEQFQVYVRWLAENNWEIWASVKQMFRDSLKLSKEQLKTETSRGPLRYGFVYTGKPWGELTHGVNRGFFKGPTILQSFNDLKSSLDDILKSFPKDSTVKSQAA</sequence>
<evidence type="ECO:0000313" key="4">
    <source>
        <dbReference type="Proteomes" id="UP001195914"/>
    </source>
</evidence>
<dbReference type="Proteomes" id="UP001195914">
    <property type="component" value="Unassembled WGS sequence"/>
</dbReference>